<evidence type="ECO:0000313" key="2">
    <source>
        <dbReference type="EMBL" id="QDU68270.1"/>
    </source>
</evidence>
<gene>
    <name evidence="2" type="ORF">Pla133_33660</name>
</gene>
<proteinExistence type="predicted"/>
<dbReference type="CDD" id="cd00761">
    <property type="entry name" value="Glyco_tranf_GTA_type"/>
    <property type="match status" value="1"/>
</dbReference>
<sequence>MSAITAKPRALSVAIPTWNGGERFGELLTALERQDVEGGFQLVVVDSGSSDGTVERARAAGALVHSIPQSEFNHGRTRNVAIGLSSGEVVCLLTQDAVPMDAHYLRALAAAYEDERVDGAYARQFPQPDCDPILAERLRRWSASREEPVLQHLAIGDPEAARARFDELQPLERLMACAFDNVASSVRRSSWERHPFPEARFGEDVSWGREVLLAGGAIQFVPDARVEHSHPISIKREFKRLYCDHHNLYRLFGVRTVPTWKHVREGWGPQTAFYAELLDSQAGLSEAEKKRWKRYAKWYALAEATAQFLGARSHWKVNESAFWRWFDGKVRRGV</sequence>
<organism evidence="2 3">
    <name type="scientific">Engelhardtia mirabilis</name>
    <dbReference type="NCBI Taxonomy" id="2528011"/>
    <lineage>
        <taxon>Bacteria</taxon>
        <taxon>Pseudomonadati</taxon>
        <taxon>Planctomycetota</taxon>
        <taxon>Planctomycetia</taxon>
        <taxon>Planctomycetia incertae sedis</taxon>
        <taxon>Engelhardtia</taxon>
    </lineage>
</organism>
<keyword evidence="3" id="KW-1185">Reference proteome</keyword>
<evidence type="ECO:0000259" key="1">
    <source>
        <dbReference type="Pfam" id="PF00535"/>
    </source>
</evidence>
<dbReference type="KEGG" id="pbap:Pla133_33660"/>
<protein>
    <submittedName>
        <fullName evidence="2">Putative glycosyl transferase</fullName>
    </submittedName>
</protein>
<name>A0A518BMQ7_9BACT</name>
<dbReference type="InterPro" id="IPR029044">
    <property type="entry name" value="Nucleotide-diphossugar_trans"/>
</dbReference>
<evidence type="ECO:0000313" key="3">
    <source>
        <dbReference type="Proteomes" id="UP000316921"/>
    </source>
</evidence>
<dbReference type="EMBL" id="CP036287">
    <property type="protein sequence ID" value="QDU68270.1"/>
    <property type="molecule type" value="Genomic_DNA"/>
</dbReference>
<dbReference type="Gene3D" id="3.90.550.10">
    <property type="entry name" value="Spore Coat Polysaccharide Biosynthesis Protein SpsA, Chain A"/>
    <property type="match status" value="1"/>
</dbReference>
<dbReference type="RefSeq" id="WP_145067142.1">
    <property type="nucleotide sequence ID" value="NZ_CP036287.1"/>
</dbReference>
<dbReference type="Proteomes" id="UP000316921">
    <property type="component" value="Chromosome"/>
</dbReference>
<dbReference type="PANTHER" id="PTHR43685">
    <property type="entry name" value="GLYCOSYLTRANSFERASE"/>
    <property type="match status" value="1"/>
</dbReference>
<dbReference type="SUPFAM" id="SSF53448">
    <property type="entry name" value="Nucleotide-diphospho-sugar transferases"/>
    <property type="match status" value="1"/>
</dbReference>
<dbReference type="GO" id="GO:0044010">
    <property type="term" value="P:single-species biofilm formation"/>
    <property type="evidence" value="ECO:0007669"/>
    <property type="project" value="TreeGrafter"/>
</dbReference>
<dbReference type="GO" id="GO:0016740">
    <property type="term" value="F:transferase activity"/>
    <property type="evidence" value="ECO:0007669"/>
    <property type="project" value="UniProtKB-KW"/>
</dbReference>
<dbReference type="InterPro" id="IPR050834">
    <property type="entry name" value="Glycosyltransf_2"/>
</dbReference>
<accession>A0A518BMQ7</accession>
<dbReference type="PANTHER" id="PTHR43685:SF13">
    <property type="entry name" value="O ANTIGEN BIOSYNTHESIS RHAMNOSYLTRANSFERASE RFBN"/>
    <property type="match status" value="1"/>
</dbReference>
<reference evidence="2 3" key="1">
    <citation type="submission" date="2019-02" db="EMBL/GenBank/DDBJ databases">
        <title>Deep-cultivation of Planctomycetes and their phenomic and genomic characterization uncovers novel biology.</title>
        <authorList>
            <person name="Wiegand S."/>
            <person name="Jogler M."/>
            <person name="Boedeker C."/>
            <person name="Pinto D."/>
            <person name="Vollmers J."/>
            <person name="Rivas-Marin E."/>
            <person name="Kohn T."/>
            <person name="Peeters S.H."/>
            <person name="Heuer A."/>
            <person name="Rast P."/>
            <person name="Oberbeckmann S."/>
            <person name="Bunk B."/>
            <person name="Jeske O."/>
            <person name="Meyerdierks A."/>
            <person name="Storesund J.E."/>
            <person name="Kallscheuer N."/>
            <person name="Luecker S."/>
            <person name="Lage O.M."/>
            <person name="Pohl T."/>
            <person name="Merkel B.J."/>
            <person name="Hornburger P."/>
            <person name="Mueller R.-W."/>
            <person name="Bruemmer F."/>
            <person name="Labrenz M."/>
            <person name="Spormann A.M."/>
            <person name="Op den Camp H."/>
            <person name="Overmann J."/>
            <person name="Amann R."/>
            <person name="Jetten M.S.M."/>
            <person name="Mascher T."/>
            <person name="Medema M.H."/>
            <person name="Devos D.P."/>
            <person name="Kaster A.-K."/>
            <person name="Ovreas L."/>
            <person name="Rohde M."/>
            <person name="Galperin M.Y."/>
            <person name="Jogler C."/>
        </authorList>
    </citation>
    <scope>NUCLEOTIDE SEQUENCE [LARGE SCALE GENOMIC DNA]</scope>
    <source>
        <strain evidence="2 3">Pla133</strain>
    </source>
</reference>
<dbReference type="InterPro" id="IPR001173">
    <property type="entry name" value="Glyco_trans_2-like"/>
</dbReference>
<dbReference type="Pfam" id="PF00535">
    <property type="entry name" value="Glycos_transf_2"/>
    <property type="match status" value="1"/>
</dbReference>
<feature type="domain" description="Glycosyltransferase 2-like" evidence="1">
    <location>
        <begin position="12"/>
        <end position="128"/>
    </location>
</feature>
<dbReference type="AlphaFoldDB" id="A0A518BMQ7"/>
<keyword evidence="2" id="KW-0808">Transferase</keyword>